<dbReference type="GO" id="GO:0015074">
    <property type="term" value="P:DNA integration"/>
    <property type="evidence" value="ECO:0007669"/>
    <property type="project" value="InterPro"/>
</dbReference>
<dbReference type="Proteomes" id="UP000422108">
    <property type="component" value="Chromosome"/>
</dbReference>
<dbReference type="RefSeq" id="WP_162458954.1">
    <property type="nucleotide sequence ID" value="NZ_AP021879.1"/>
</dbReference>
<proteinExistence type="predicted"/>
<dbReference type="Gene3D" id="1.10.443.10">
    <property type="entry name" value="Intergrase catalytic core"/>
    <property type="match status" value="1"/>
</dbReference>
<dbReference type="GO" id="GO:0006310">
    <property type="term" value="P:DNA recombination"/>
    <property type="evidence" value="ECO:0007669"/>
    <property type="project" value="UniProtKB-KW"/>
</dbReference>
<reference evidence="4 5" key="1">
    <citation type="submission" date="2019-11" db="EMBL/GenBank/DDBJ databases">
        <title>Comparative genomics of hydrocarbon-degrading Desulfosarcina strains.</title>
        <authorList>
            <person name="Watanabe M."/>
            <person name="Kojima H."/>
            <person name="Fukui M."/>
        </authorList>
    </citation>
    <scope>NUCLEOTIDE SEQUENCE [LARGE SCALE GENOMIC DNA]</scope>
    <source>
        <strain evidence="5">oXyS1</strain>
    </source>
</reference>
<dbReference type="InterPro" id="IPR013762">
    <property type="entry name" value="Integrase-like_cat_sf"/>
</dbReference>
<dbReference type="SUPFAM" id="SSF56349">
    <property type="entry name" value="DNA breaking-rejoining enzymes"/>
    <property type="match status" value="1"/>
</dbReference>
<evidence type="ECO:0000256" key="2">
    <source>
        <dbReference type="ARBA" id="ARBA00023172"/>
    </source>
</evidence>
<dbReference type="AlphaFoldDB" id="A0A5K8ADA4"/>
<organism evidence="4 5">
    <name type="scientific">Desulfosarcina ovata subsp. ovata</name>
    <dbReference type="NCBI Taxonomy" id="2752305"/>
    <lineage>
        <taxon>Bacteria</taxon>
        <taxon>Pseudomonadati</taxon>
        <taxon>Thermodesulfobacteriota</taxon>
        <taxon>Desulfobacteria</taxon>
        <taxon>Desulfobacterales</taxon>
        <taxon>Desulfosarcinaceae</taxon>
        <taxon>Desulfosarcina</taxon>
    </lineage>
</organism>
<feature type="domain" description="Tyr recombinase" evidence="3">
    <location>
        <begin position="182"/>
        <end position="376"/>
    </location>
</feature>
<name>A0A5K8ADA4_9BACT</name>
<dbReference type="EMBL" id="AP021879">
    <property type="protein sequence ID" value="BBO89920.1"/>
    <property type="molecule type" value="Genomic_DNA"/>
</dbReference>
<gene>
    <name evidence="4" type="ORF">DSCOOX_31000</name>
</gene>
<dbReference type="InterPro" id="IPR010998">
    <property type="entry name" value="Integrase_recombinase_N"/>
</dbReference>
<accession>A0A5K8ADA4</accession>
<keyword evidence="1" id="KW-0238">DNA-binding</keyword>
<dbReference type="InterPro" id="IPR002104">
    <property type="entry name" value="Integrase_catalytic"/>
</dbReference>
<keyword evidence="2" id="KW-0233">DNA recombination</keyword>
<dbReference type="GO" id="GO:0003677">
    <property type="term" value="F:DNA binding"/>
    <property type="evidence" value="ECO:0007669"/>
    <property type="project" value="UniProtKB-KW"/>
</dbReference>
<sequence>MRGRIYSDQKCPICGGQFIHDDRRRGLFCDQHPNQQATGRFRVQFGRNTRKRFNSYQEAERFLDGLRWEVDQGTFDPRDYRINNPLGFETLALKWLEVKKKEVKQKSYNNLRNYMTKAIAAWGQMNVKTIGYGEIEDFLHSQEVSDKTKSNMKSGLHNFFLWVKRREKIPMPDFPETPFELGFRKIIDKETQSVIINEIYRLTYHINPKIWLGIKWLATYISIRPGELLNLKEKDIDLKLKYFIIPHPKEKRPKLVPMIDEDMDILKAMPRGLPEIQFFRHAKGISGVRAGQKFGDKYLYKWWKKACRNLGIEGLDLYGGTRHSSTTSLREKFTPEEIRSAGTLHTTNKAFDRYLQINSSDSKRIYESISKQSKAK</sequence>
<protein>
    <recommendedName>
        <fullName evidence="3">Tyr recombinase domain-containing protein</fullName>
    </recommendedName>
</protein>
<keyword evidence="5" id="KW-1185">Reference proteome</keyword>
<evidence type="ECO:0000259" key="3">
    <source>
        <dbReference type="PROSITE" id="PS51898"/>
    </source>
</evidence>
<evidence type="ECO:0000313" key="5">
    <source>
        <dbReference type="Proteomes" id="UP000422108"/>
    </source>
</evidence>
<dbReference type="Gene3D" id="1.10.150.130">
    <property type="match status" value="1"/>
</dbReference>
<dbReference type="PROSITE" id="PS51898">
    <property type="entry name" value="TYR_RECOMBINASE"/>
    <property type="match status" value="1"/>
</dbReference>
<dbReference type="InterPro" id="IPR011010">
    <property type="entry name" value="DNA_brk_join_enz"/>
</dbReference>
<evidence type="ECO:0000256" key="1">
    <source>
        <dbReference type="ARBA" id="ARBA00023125"/>
    </source>
</evidence>
<evidence type="ECO:0000313" key="4">
    <source>
        <dbReference type="EMBL" id="BBO89920.1"/>
    </source>
</evidence>